<gene>
    <name evidence="1" type="ORF">GCM10009554_41770</name>
</gene>
<name>A0ABP4B7J8_9ACTN</name>
<accession>A0ABP4B7J8</accession>
<dbReference type="EMBL" id="BAAAHK010000009">
    <property type="protein sequence ID" value="GAA0946219.1"/>
    <property type="molecule type" value="Genomic_DNA"/>
</dbReference>
<reference evidence="2" key="1">
    <citation type="journal article" date="2019" name="Int. J. Syst. Evol. Microbiol.">
        <title>The Global Catalogue of Microorganisms (GCM) 10K type strain sequencing project: providing services to taxonomists for standard genome sequencing and annotation.</title>
        <authorList>
            <consortium name="The Broad Institute Genomics Platform"/>
            <consortium name="The Broad Institute Genome Sequencing Center for Infectious Disease"/>
            <person name="Wu L."/>
            <person name="Ma J."/>
        </authorList>
    </citation>
    <scope>NUCLEOTIDE SEQUENCE [LARGE SCALE GENOMIC DNA]</scope>
    <source>
        <strain evidence="2">JCM 10977</strain>
    </source>
</reference>
<evidence type="ECO:0000313" key="2">
    <source>
        <dbReference type="Proteomes" id="UP001500542"/>
    </source>
</evidence>
<proteinExistence type="predicted"/>
<comment type="caution">
    <text evidence="1">The sequence shown here is derived from an EMBL/GenBank/DDBJ whole genome shotgun (WGS) entry which is preliminary data.</text>
</comment>
<evidence type="ECO:0000313" key="1">
    <source>
        <dbReference type="EMBL" id="GAA0946219.1"/>
    </source>
</evidence>
<dbReference type="RefSeq" id="WP_343972448.1">
    <property type="nucleotide sequence ID" value="NZ_BAAAHK010000009.1"/>
</dbReference>
<protein>
    <submittedName>
        <fullName evidence="1">Uncharacterized protein</fullName>
    </submittedName>
</protein>
<sequence length="95" mass="10382">MDLTDGWTFEAIVQEGAPVDLAGANPWSADWVPVPVGNITVEHPSYPGQLHNLSVYKLAGQNPSIFFAAGELSNSAWAFYLPTNPTREFLARHRG</sequence>
<keyword evidence="2" id="KW-1185">Reference proteome</keyword>
<dbReference type="Proteomes" id="UP001500542">
    <property type="component" value="Unassembled WGS sequence"/>
</dbReference>
<organism evidence="1 2">
    <name type="scientific">Kribbella koreensis</name>
    <dbReference type="NCBI Taxonomy" id="57909"/>
    <lineage>
        <taxon>Bacteria</taxon>
        <taxon>Bacillati</taxon>
        <taxon>Actinomycetota</taxon>
        <taxon>Actinomycetes</taxon>
        <taxon>Propionibacteriales</taxon>
        <taxon>Kribbellaceae</taxon>
        <taxon>Kribbella</taxon>
    </lineage>
</organism>